<dbReference type="RefSeq" id="WP_229514140.1">
    <property type="nucleotide sequence ID" value="NZ_AP024956.1"/>
</dbReference>
<gene>
    <name evidence="2" type="ORF">PTKU64_55310</name>
</gene>
<evidence type="ECO:0000256" key="1">
    <source>
        <dbReference type="SAM" id="MobiDB-lite"/>
    </source>
</evidence>
<evidence type="ECO:0000313" key="2">
    <source>
        <dbReference type="EMBL" id="BCZ81856.1"/>
    </source>
</evidence>
<dbReference type="EMBL" id="AP024956">
    <property type="protein sequence ID" value="BCZ81856.1"/>
    <property type="molecule type" value="Genomic_DNA"/>
</dbReference>
<proteinExistence type="predicted"/>
<dbReference type="Proteomes" id="UP001319874">
    <property type="component" value="Chromosome 2"/>
</dbReference>
<reference evidence="2 3" key="1">
    <citation type="journal article" date="2022" name="Front. Microbiol.">
        <title>Identification and characterization of a novel class of self-sufficient cytochrome P450 hydroxylase involved in cyclohexanecarboxylate degradation in Paraburkholderia terrae strain KU-64.</title>
        <authorList>
            <person name="Yamamoto T."/>
            <person name="Hasegawa Y."/>
            <person name="Iwaki H."/>
        </authorList>
    </citation>
    <scope>NUCLEOTIDE SEQUENCE [LARGE SCALE GENOMIC DNA]</scope>
    <source>
        <strain evidence="2 3">KU-64</strain>
    </source>
</reference>
<organism evidence="2 3">
    <name type="scientific">Paraburkholderia terrae</name>
    <dbReference type="NCBI Taxonomy" id="311230"/>
    <lineage>
        <taxon>Bacteria</taxon>
        <taxon>Pseudomonadati</taxon>
        <taxon>Pseudomonadota</taxon>
        <taxon>Betaproteobacteria</taxon>
        <taxon>Burkholderiales</taxon>
        <taxon>Burkholderiaceae</taxon>
        <taxon>Paraburkholderia</taxon>
    </lineage>
</organism>
<name>A0ABM7TS71_9BURK</name>
<sequence length="188" mass="19881">MRTRFRHFGLLLALSAVWSAGRASDIDCARTQQSAERVICDHAILNHQYDRIYGQQQVLMSAGKLSAEDLVDWQQLRNACTDVHCIEGVFAQWKSKANTIGSRAPAQVAPATAAAAAPQLVVPVAASASVEPTSGETGVSHSSSKVDGGLMVAIMALVGVGALFPRGGRRRSRSSEPATSARGRDPGK</sequence>
<keyword evidence="3" id="KW-1185">Reference proteome</keyword>
<accession>A0ABM7TS71</accession>
<evidence type="ECO:0000313" key="3">
    <source>
        <dbReference type="Proteomes" id="UP001319874"/>
    </source>
</evidence>
<feature type="region of interest" description="Disordered" evidence="1">
    <location>
        <begin position="166"/>
        <end position="188"/>
    </location>
</feature>
<protein>
    <submittedName>
        <fullName evidence="2">Uncharacterized protein</fullName>
    </submittedName>
</protein>